<keyword evidence="9" id="KW-0547">Nucleotide-binding</keyword>
<accession>A0A0N1IHE3</accession>
<dbReference type="GO" id="GO:0017116">
    <property type="term" value="F:single-stranded DNA helicase activity"/>
    <property type="evidence" value="ECO:0007669"/>
    <property type="project" value="InterPro"/>
</dbReference>
<dbReference type="InterPro" id="IPR047187">
    <property type="entry name" value="SF1_C_Upf1"/>
</dbReference>
<evidence type="ECO:0000256" key="17">
    <source>
        <dbReference type="ARBA" id="ARBA00023204"/>
    </source>
</evidence>
<dbReference type="GO" id="GO:0016887">
    <property type="term" value="F:ATP hydrolysis activity"/>
    <property type="evidence" value="ECO:0007669"/>
    <property type="project" value="RHEA"/>
</dbReference>
<feature type="domain" description="DNA replication factor Dna2 N-terminal" evidence="22">
    <location>
        <begin position="279"/>
        <end position="475"/>
    </location>
</feature>
<evidence type="ECO:0000256" key="18">
    <source>
        <dbReference type="ARBA" id="ARBA00023242"/>
    </source>
</evidence>
<protein>
    <recommendedName>
        <fullName evidence="4">DNA helicase</fullName>
        <ecNumber evidence="4">3.6.4.12</ecNumber>
    </recommendedName>
</protein>
<keyword evidence="10" id="KW-0227">DNA damage</keyword>
<keyword evidence="7" id="KW-0540">Nuclease</keyword>
<dbReference type="GO" id="GO:0005634">
    <property type="term" value="C:nucleus"/>
    <property type="evidence" value="ECO:0007669"/>
    <property type="project" value="UniProtKB-SubCell"/>
</dbReference>
<keyword evidence="15" id="KW-0411">Iron-sulfur</keyword>
<keyword evidence="6" id="KW-0235">DNA replication</keyword>
<keyword evidence="16" id="KW-0238">DNA-binding</keyword>
<keyword evidence="11" id="KW-0378">Hydrolase</keyword>
<feature type="region of interest" description="Disordered" evidence="21">
    <location>
        <begin position="32"/>
        <end position="54"/>
    </location>
</feature>
<evidence type="ECO:0000256" key="12">
    <source>
        <dbReference type="ARBA" id="ARBA00022806"/>
    </source>
</evidence>
<dbReference type="Gene3D" id="3.90.320.10">
    <property type="match status" value="1"/>
</dbReference>
<dbReference type="EC" id="3.6.4.12" evidence="4"/>
<dbReference type="InterPro" id="IPR011604">
    <property type="entry name" value="PDDEXK-like_dom_sf"/>
</dbReference>
<evidence type="ECO:0000259" key="23">
    <source>
        <dbReference type="Pfam" id="PF13086"/>
    </source>
</evidence>
<evidence type="ECO:0000313" key="25">
    <source>
        <dbReference type="EMBL" id="KPJ16616.1"/>
    </source>
</evidence>
<keyword evidence="13" id="KW-0067">ATP-binding</keyword>
<keyword evidence="14" id="KW-0408">Iron</keyword>
<evidence type="ECO:0000256" key="9">
    <source>
        <dbReference type="ARBA" id="ARBA00022741"/>
    </source>
</evidence>
<dbReference type="GO" id="GO:0003677">
    <property type="term" value="F:DNA binding"/>
    <property type="evidence" value="ECO:0007669"/>
    <property type="project" value="UniProtKB-KW"/>
</dbReference>
<keyword evidence="26" id="KW-1185">Reference proteome</keyword>
<dbReference type="EMBL" id="KQ460208">
    <property type="protein sequence ID" value="KPJ16616.1"/>
    <property type="molecule type" value="Genomic_DNA"/>
</dbReference>
<dbReference type="Pfam" id="PF13086">
    <property type="entry name" value="AAA_11"/>
    <property type="match status" value="2"/>
</dbReference>
<dbReference type="GO" id="GO:0005524">
    <property type="term" value="F:ATP binding"/>
    <property type="evidence" value="ECO:0007669"/>
    <property type="project" value="UniProtKB-KW"/>
</dbReference>
<evidence type="ECO:0000256" key="19">
    <source>
        <dbReference type="ARBA" id="ARBA00023268"/>
    </source>
</evidence>
<evidence type="ECO:0000256" key="8">
    <source>
        <dbReference type="ARBA" id="ARBA00022723"/>
    </source>
</evidence>
<dbReference type="GO" id="GO:0005737">
    <property type="term" value="C:cytoplasm"/>
    <property type="evidence" value="ECO:0007669"/>
    <property type="project" value="TreeGrafter"/>
</dbReference>
<evidence type="ECO:0000256" key="14">
    <source>
        <dbReference type="ARBA" id="ARBA00023004"/>
    </source>
</evidence>
<reference evidence="25 26" key="1">
    <citation type="journal article" date="2015" name="Nat. Commun.">
        <title>Outbred genome sequencing and CRISPR/Cas9 gene editing in butterflies.</title>
        <authorList>
            <person name="Li X."/>
            <person name="Fan D."/>
            <person name="Zhang W."/>
            <person name="Liu G."/>
            <person name="Zhang L."/>
            <person name="Zhao L."/>
            <person name="Fang X."/>
            <person name="Chen L."/>
            <person name="Dong Y."/>
            <person name="Chen Y."/>
            <person name="Ding Y."/>
            <person name="Zhao R."/>
            <person name="Feng M."/>
            <person name="Zhu Y."/>
            <person name="Feng Y."/>
            <person name="Jiang X."/>
            <person name="Zhu D."/>
            <person name="Xiang H."/>
            <person name="Feng X."/>
            <person name="Li S."/>
            <person name="Wang J."/>
            <person name="Zhang G."/>
            <person name="Kronforst M.R."/>
            <person name="Wang W."/>
        </authorList>
    </citation>
    <scope>NUCLEOTIDE SEQUENCE [LARGE SCALE GENOMIC DNA]</scope>
    <source>
        <strain evidence="25">Ya'a_city_454_Pm</strain>
        <tissue evidence="25">Whole body</tissue>
    </source>
</reference>
<evidence type="ECO:0000256" key="20">
    <source>
        <dbReference type="ARBA" id="ARBA00047995"/>
    </source>
</evidence>
<organism evidence="25 26">
    <name type="scientific">Papilio machaon</name>
    <name type="common">Old World swallowtail butterfly</name>
    <dbReference type="NCBI Taxonomy" id="76193"/>
    <lineage>
        <taxon>Eukaryota</taxon>
        <taxon>Metazoa</taxon>
        <taxon>Ecdysozoa</taxon>
        <taxon>Arthropoda</taxon>
        <taxon>Hexapoda</taxon>
        <taxon>Insecta</taxon>
        <taxon>Pterygota</taxon>
        <taxon>Neoptera</taxon>
        <taxon>Endopterygota</taxon>
        <taxon>Lepidoptera</taxon>
        <taxon>Glossata</taxon>
        <taxon>Ditrysia</taxon>
        <taxon>Papilionoidea</taxon>
        <taxon>Papilionidae</taxon>
        <taxon>Papilioninae</taxon>
        <taxon>Papilio</taxon>
    </lineage>
</organism>
<dbReference type="Pfam" id="PF13087">
    <property type="entry name" value="AAA_12"/>
    <property type="match status" value="1"/>
</dbReference>
<dbReference type="FunCoup" id="A0A0N1IHE3">
    <property type="interactions" value="1024"/>
</dbReference>
<dbReference type="CDD" id="cd18808">
    <property type="entry name" value="SF1_C_Upf1"/>
    <property type="match status" value="1"/>
</dbReference>
<evidence type="ECO:0000256" key="16">
    <source>
        <dbReference type="ARBA" id="ARBA00023125"/>
    </source>
</evidence>
<dbReference type="Gene3D" id="3.40.50.300">
    <property type="entry name" value="P-loop containing nucleotide triphosphate hydrolases"/>
    <property type="match status" value="2"/>
</dbReference>
<sequence>MPKSLSLKKNHQVIAKNQKVITQFFKNPVIHDTQKNSSPLKKKALPTSKSDKNAAVKRKLISPTQTNLVNEIVEIPQKNSPTKNIFKKQKAVEDDNKVNVRCNLFNKENNEERTYNKKCEDPHELEKSKEKLIISSETDLIDKNISSQNSPNKKVLNENYDSVTKIQSPKKTLHFDNALSPSKGGNVTPKKFCKVSVFGSPNKEQISNKSCENSPSKSGSTIKSLQSCEREINNVFEDEWEMEHFEEVVEENLNLSTIQRCEVLNVKLNGHILEVKVQSDNLRATCYVEGIWLCLSLQEGDIVSILAVRNTSGQFHVNNAAGLIVFRPDYLLSSTSVVAGVFCQRKAVLQERWRGIDSANIAMTIGILIHELVQKALTVRIMSKESLRYETDKIIKESIQMLFDSGLSEEEARSNMEMYIVPLSEFMDTYLAEKPKQHMQKNNWSGHINKVLDIEENLCCPKLGLKGKIDATLEVTIHERDGKRREVVPLELKSGRATVSVEHRGQLVLYGMMLSLMREEDPTQAMQRGLLLYLKEGIMLREVSCGYPERRDLIMLRNQLVQYLTTRHIKIGKRREIVPLELKSGRATVSVEHRGQLVLYGMMLSLMREEDPTQAMQRGLLLYLKEGIMLREVSCGYPERRDLIMLRNQLVQYLTTRHIKIDQNDVLVAADDSDIEDKYQRLPEPVHREAACAKCPYLTICSLHLWHTDGPKVSTSHPLSKLRDEAIGHLSLKHIEYFLHWAYLLKLEEKVQLTSSPLHALWTDSVEKRMKRGTCVGNLKLNSVETSGHRYLHTFKRESNIYDKSMNSGRINGPQEGDFSIVSIEKRPWIAAGVVSLTSDKEIQILLERDLSQRQNKETTFHIDAYESYASTVQNLTNLGVLIEDSERALRLRRIIIDKEPPVFAEKLPRDIHRLGAKLMRSLNIEQQRAVFNALAAKDYALLQGLPGTGKTKTISVLIQMLVALKQRVLVTAHTHSAVDNVLARLPESIQILRLGSCGRVASNLLHRCEEKLTSKCVNSEQLAKLYDSMEVVGVTCLGAAHAMLTRTTFDVCIVDEATQVLQCTVLRPLFAAKRFVLVGDPEQLPPVVRRNAARQLGMEESLFHRLMANEATSTLRLQYRMNQPLTDLANSIAYSDRLKCANKTVADASILINIQKISQVHSDSWILTACSPEPNYAAIFINLENIVSKEKDQKTISNWEETCLVLAIVEAMKLGGVSSTDIGVIAPYRDQVSLLRRTLAPLAVEASTIDQFQGRDKSVIIYSCTKKDYGQKDKTVKEEEILNDQRRLAVSVTRAKHKFIVIGNSNALRRYEPLQRLIQACHRTSIGEDILNKLLNKYKTSQTN</sequence>
<dbReference type="PANTHER" id="PTHR43788:SF8">
    <property type="entry name" value="DNA-BINDING PROTEIN SMUBP-2"/>
    <property type="match status" value="1"/>
</dbReference>
<evidence type="ECO:0000259" key="24">
    <source>
        <dbReference type="Pfam" id="PF13087"/>
    </source>
</evidence>
<feature type="domain" description="DNA2/NAM7 helicase helicase" evidence="23">
    <location>
        <begin position="1024"/>
        <end position="1089"/>
    </location>
</feature>
<evidence type="ECO:0000256" key="7">
    <source>
        <dbReference type="ARBA" id="ARBA00022722"/>
    </source>
</evidence>
<dbReference type="InterPro" id="IPR027417">
    <property type="entry name" value="P-loop_NTPase"/>
</dbReference>
<keyword evidence="5" id="KW-0004">4Fe-4S</keyword>
<proteinExistence type="inferred from homology"/>
<dbReference type="SUPFAM" id="SSF52540">
    <property type="entry name" value="P-loop containing nucleoside triphosphate hydrolases"/>
    <property type="match status" value="1"/>
</dbReference>
<evidence type="ECO:0000256" key="13">
    <source>
        <dbReference type="ARBA" id="ARBA00022840"/>
    </source>
</evidence>
<evidence type="ECO:0000256" key="10">
    <source>
        <dbReference type="ARBA" id="ARBA00022763"/>
    </source>
</evidence>
<dbReference type="GO" id="GO:0046872">
    <property type="term" value="F:metal ion binding"/>
    <property type="evidence" value="ECO:0007669"/>
    <property type="project" value="UniProtKB-KW"/>
</dbReference>
<name>A0A0N1IHE3_PAPMA</name>
<evidence type="ECO:0000256" key="3">
    <source>
        <dbReference type="ARBA" id="ARBA00007913"/>
    </source>
</evidence>
<comment type="similarity">
    <text evidence="3">Belongs to the DNA2/NAM7 helicase family.</text>
</comment>
<feature type="domain" description="DNA2/NAM7 helicase helicase" evidence="23">
    <location>
        <begin position="923"/>
        <end position="1020"/>
    </location>
</feature>
<dbReference type="CDD" id="cd18041">
    <property type="entry name" value="DEXXQc_DNA2"/>
    <property type="match status" value="1"/>
</dbReference>
<dbReference type="GO" id="GO:0004518">
    <property type="term" value="F:nuclease activity"/>
    <property type="evidence" value="ECO:0007669"/>
    <property type="project" value="UniProtKB-KW"/>
</dbReference>
<evidence type="ECO:0000256" key="11">
    <source>
        <dbReference type="ARBA" id="ARBA00022801"/>
    </source>
</evidence>
<keyword evidence="17" id="KW-0234">DNA repair</keyword>
<evidence type="ECO:0000259" key="22">
    <source>
        <dbReference type="Pfam" id="PF08696"/>
    </source>
</evidence>
<evidence type="ECO:0000256" key="15">
    <source>
        <dbReference type="ARBA" id="ARBA00023014"/>
    </source>
</evidence>
<dbReference type="GO" id="GO:0043139">
    <property type="term" value="F:5'-3' DNA helicase activity"/>
    <property type="evidence" value="ECO:0007669"/>
    <property type="project" value="TreeGrafter"/>
</dbReference>
<dbReference type="STRING" id="76193.A0A0N1IHE3"/>
<dbReference type="InterPro" id="IPR014808">
    <property type="entry name" value="DNA_replication_fac_Dna2_N"/>
</dbReference>
<keyword evidence="19" id="KW-0511">Multifunctional enzyme</keyword>
<comment type="subcellular location">
    <subcellularLocation>
        <location evidence="2">Nucleus</location>
    </subcellularLocation>
</comment>
<dbReference type="InterPro" id="IPR026851">
    <property type="entry name" value="Dna2/JHS1_DEXXQ-box"/>
</dbReference>
<dbReference type="Proteomes" id="UP000053240">
    <property type="component" value="Unassembled WGS sequence"/>
</dbReference>
<dbReference type="PANTHER" id="PTHR43788">
    <property type="entry name" value="DNA2/NAM7 HELICASE FAMILY MEMBER"/>
    <property type="match status" value="1"/>
</dbReference>
<dbReference type="CDD" id="cd22318">
    <property type="entry name" value="DNA2_N-like"/>
    <property type="match status" value="1"/>
</dbReference>
<comment type="cofactor">
    <cofactor evidence="1">
        <name>[4Fe-4S] cluster</name>
        <dbReference type="ChEBI" id="CHEBI:49883"/>
    </cofactor>
</comment>
<keyword evidence="18" id="KW-0539">Nucleus</keyword>
<keyword evidence="8" id="KW-0479">Metal-binding</keyword>
<dbReference type="GO" id="GO:0006281">
    <property type="term" value="P:DNA repair"/>
    <property type="evidence" value="ECO:0007669"/>
    <property type="project" value="UniProtKB-KW"/>
</dbReference>
<dbReference type="InterPro" id="IPR041677">
    <property type="entry name" value="DNA2/NAM7_AAA_11"/>
</dbReference>
<keyword evidence="12 25" id="KW-0347">Helicase</keyword>
<dbReference type="InterPro" id="IPR041679">
    <property type="entry name" value="DNA2/NAM7-like_C"/>
</dbReference>
<gene>
    <name evidence="25" type="ORF">RR48_02805</name>
</gene>
<evidence type="ECO:0000256" key="5">
    <source>
        <dbReference type="ARBA" id="ARBA00022485"/>
    </source>
</evidence>
<comment type="catalytic activity">
    <reaction evidence="20">
        <text>ATP + H2O = ADP + phosphate + H(+)</text>
        <dbReference type="Rhea" id="RHEA:13065"/>
        <dbReference type="ChEBI" id="CHEBI:15377"/>
        <dbReference type="ChEBI" id="CHEBI:15378"/>
        <dbReference type="ChEBI" id="CHEBI:30616"/>
        <dbReference type="ChEBI" id="CHEBI:43474"/>
        <dbReference type="ChEBI" id="CHEBI:456216"/>
        <dbReference type="EC" id="3.6.4.12"/>
    </reaction>
</comment>
<evidence type="ECO:0000256" key="1">
    <source>
        <dbReference type="ARBA" id="ARBA00001966"/>
    </source>
</evidence>
<evidence type="ECO:0000256" key="21">
    <source>
        <dbReference type="SAM" id="MobiDB-lite"/>
    </source>
</evidence>
<evidence type="ECO:0000313" key="26">
    <source>
        <dbReference type="Proteomes" id="UP000053240"/>
    </source>
</evidence>
<dbReference type="GO" id="GO:0006260">
    <property type="term" value="P:DNA replication"/>
    <property type="evidence" value="ECO:0007669"/>
    <property type="project" value="UniProtKB-KW"/>
</dbReference>
<evidence type="ECO:0000256" key="6">
    <source>
        <dbReference type="ARBA" id="ARBA00022705"/>
    </source>
</evidence>
<evidence type="ECO:0000256" key="2">
    <source>
        <dbReference type="ARBA" id="ARBA00004123"/>
    </source>
</evidence>
<dbReference type="GO" id="GO:0051539">
    <property type="term" value="F:4 iron, 4 sulfur cluster binding"/>
    <property type="evidence" value="ECO:0007669"/>
    <property type="project" value="UniProtKB-KW"/>
</dbReference>
<feature type="domain" description="DNA2/NAM7 helicase-like C-terminal" evidence="24">
    <location>
        <begin position="1099"/>
        <end position="1306"/>
    </location>
</feature>
<dbReference type="InterPro" id="IPR050534">
    <property type="entry name" value="Coronavir_polyprotein_1ab"/>
</dbReference>
<dbReference type="InParanoid" id="A0A0N1IHE3"/>
<dbReference type="Pfam" id="PF08696">
    <property type="entry name" value="Dna2"/>
    <property type="match status" value="1"/>
</dbReference>
<evidence type="ECO:0000256" key="4">
    <source>
        <dbReference type="ARBA" id="ARBA00012551"/>
    </source>
</evidence>